<evidence type="ECO:0000256" key="1">
    <source>
        <dbReference type="SAM" id="Phobius"/>
    </source>
</evidence>
<keyword evidence="1" id="KW-0472">Membrane</keyword>
<keyword evidence="1" id="KW-1133">Transmembrane helix</keyword>
<protein>
    <submittedName>
        <fullName evidence="3">NADH dehydrogenase subunit 6</fullName>
    </submittedName>
</protein>
<reference evidence="3" key="1">
    <citation type="submission" date="2019-07" db="EMBL/GenBank/DDBJ databases">
        <authorList>
            <person name="Sun S."/>
            <person name="Li Q."/>
        </authorList>
    </citation>
    <scope>NUCLEOTIDE SEQUENCE</scope>
</reference>
<evidence type="ECO:0000256" key="2">
    <source>
        <dbReference type="SAM" id="SignalP"/>
    </source>
</evidence>
<organism evidence="3">
    <name type="scientific">Gari togata</name>
    <dbReference type="NCBI Taxonomy" id="2774046"/>
    <lineage>
        <taxon>Eukaryota</taxon>
        <taxon>Metazoa</taxon>
        <taxon>Spiralia</taxon>
        <taxon>Lophotrochozoa</taxon>
        <taxon>Mollusca</taxon>
        <taxon>Bivalvia</taxon>
        <taxon>Autobranchia</taxon>
        <taxon>Heteroconchia</taxon>
        <taxon>Euheterodonta</taxon>
        <taxon>Imparidentia</taxon>
        <taxon>Neoheterodontei</taxon>
        <taxon>Cardiida</taxon>
        <taxon>Tellinoidea</taxon>
        <taxon>Psammobiidae</taxon>
        <taxon>Gari</taxon>
    </lineage>
</organism>
<name>A0A8K1YA20_9BIVA</name>
<feature type="signal peptide" evidence="2">
    <location>
        <begin position="1"/>
        <end position="16"/>
    </location>
</feature>
<dbReference type="AlphaFoldDB" id="A0A8K1YA20"/>
<proteinExistence type="predicted"/>
<keyword evidence="3" id="KW-0496">Mitochondrion</keyword>
<feature type="transmembrane region" description="Helical" evidence="1">
    <location>
        <begin position="46"/>
        <end position="71"/>
    </location>
</feature>
<feature type="chain" id="PRO_5035428157" evidence="2">
    <location>
        <begin position="17"/>
        <end position="166"/>
    </location>
</feature>
<evidence type="ECO:0000313" key="3">
    <source>
        <dbReference type="EMBL" id="QNV49111.1"/>
    </source>
</evidence>
<geneLocation type="mitochondrion" evidence="3"/>
<sequence length="166" mass="16969">MLKGLVSLALFVFVWGMSLSVGHPVIMCGVVLVLYMMGGYLVYSVGSVTCASMLVLVSGGGIMVVFAYVMAFCPSPVSKGQKVFGVGVKLWGVVSALGSFMAAVSEPLGGSCSSCGWGCELTLCSEVGLLVLLAGVMLLVCVIGALSILGEGKKMGCYRSSKSSLG</sequence>
<feature type="transmembrane region" description="Helical" evidence="1">
    <location>
        <begin position="83"/>
        <end position="104"/>
    </location>
</feature>
<accession>A0A8K1YA20</accession>
<keyword evidence="1" id="KW-0812">Transmembrane</keyword>
<feature type="transmembrane region" description="Helical" evidence="1">
    <location>
        <begin position="127"/>
        <end position="149"/>
    </location>
</feature>
<gene>
    <name evidence="3" type="primary">ND6</name>
</gene>
<dbReference type="EMBL" id="MN164429">
    <property type="protein sequence ID" value="QNV49111.1"/>
    <property type="molecule type" value="Genomic_DNA"/>
</dbReference>
<keyword evidence="2" id="KW-0732">Signal</keyword>